<proteinExistence type="predicted"/>
<sequence>MGVSRILVPLIAITYIICDLVITSLSYGFYNATWSFNLTRIKEYALLQDGYSWMDSPFDFAGMALLRATLVGFGLVCFGNKCVLNWNVGVISMNFVSWSYCLVKILALSERTECHTYPGLYISIGWNMLSNLFLTVFWCLYLHTKTTPTWLRVCHKYLRNIVTIGNKSQSEPLIEEEDIEEAADLEEKLTTLSHVIKIVVYCKHHINWFCGGFFFLTIYSTARIFIPYITGTVLANIVKGGSKDAAYDSLVNSVILMACLTMLATSFSGLRGGTFLYATSLIHKRMRNDLFRSLTKQEIGFFDEAETGAISSRLTSDCEKMSSLISTNLNVFMRNSVMLCGAMAFMFAMSWRLALVTLIVVPLLGFISKIFGTYYDILGERTQLTIADANKKADEVLSTMRTIRSFAAEKGEADKFEEYLGKTLDVRKKESLAYMAYTWLNEFCDNAILVTVLFYGGHLVISNRMTSDQLLKFLLYQIQLGENMLQISWVFSGLMQSVGASRKVFEYILREPKIKYDGTLTPDIKGKIEFKNVQLSYPTRPNQVVLKNVSFTVHPGETVALVGPSGAGKSSIVSLLERFYTAQSGEILIDDIKIEDIQHKWLHNRVSLVAQNPILYSGTVRDNILYACEWATTDDMLKASKMANCHDFIMAKDNNYDAMCGEKGCMWSGGQIQRISISRSMTRDPKILLLDESTSALDGESEAIVQEALEKSSDGRTTIIIAHRLSTIEKADRILVFDNGEIVQSGTHSSLMEDEGMYRNLVNRQLKATVGDNSPPQKKSKARKIRNASVDSKSSVGVTGTSLNVGSLM</sequence>
<name>A0AC35UD14_9BILA</name>
<organism evidence="1 2">
    <name type="scientific">Rhabditophanes sp. KR3021</name>
    <dbReference type="NCBI Taxonomy" id="114890"/>
    <lineage>
        <taxon>Eukaryota</taxon>
        <taxon>Metazoa</taxon>
        <taxon>Ecdysozoa</taxon>
        <taxon>Nematoda</taxon>
        <taxon>Chromadorea</taxon>
        <taxon>Rhabditida</taxon>
        <taxon>Tylenchina</taxon>
        <taxon>Panagrolaimomorpha</taxon>
        <taxon>Strongyloidoidea</taxon>
        <taxon>Alloionematidae</taxon>
        <taxon>Rhabditophanes</taxon>
    </lineage>
</organism>
<dbReference type="WBParaSite" id="RSKR_0001047600.1">
    <property type="protein sequence ID" value="RSKR_0001047600.1"/>
    <property type="gene ID" value="RSKR_0001047600"/>
</dbReference>
<protein>
    <submittedName>
        <fullName evidence="2">ATP-binding cassette sub-family B member 9</fullName>
    </submittedName>
</protein>
<reference evidence="2" key="1">
    <citation type="submission" date="2016-11" db="UniProtKB">
        <authorList>
            <consortium name="WormBaseParasite"/>
        </authorList>
    </citation>
    <scope>IDENTIFICATION</scope>
    <source>
        <strain evidence="2">KR3021</strain>
    </source>
</reference>
<evidence type="ECO:0000313" key="1">
    <source>
        <dbReference type="Proteomes" id="UP000095286"/>
    </source>
</evidence>
<accession>A0AC35UD14</accession>
<dbReference type="Proteomes" id="UP000095286">
    <property type="component" value="Unplaced"/>
</dbReference>
<evidence type="ECO:0000313" key="2">
    <source>
        <dbReference type="WBParaSite" id="RSKR_0001047600.1"/>
    </source>
</evidence>